<evidence type="ECO:0000256" key="4">
    <source>
        <dbReference type="ARBA" id="ARBA00022989"/>
    </source>
</evidence>
<evidence type="ECO:0000313" key="8">
    <source>
        <dbReference type="EMBL" id="RXW14792.1"/>
    </source>
</evidence>
<keyword evidence="3 6" id="KW-0812">Transmembrane</keyword>
<name>A0A4Q2D7D9_9AGAR</name>
<keyword evidence="4 6" id="KW-1133">Transmembrane helix</keyword>
<feature type="transmembrane region" description="Helical" evidence="6">
    <location>
        <begin position="107"/>
        <end position="128"/>
    </location>
</feature>
<dbReference type="InterPro" id="IPR000326">
    <property type="entry name" value="PAP2/HPO"/>
</dbReference>
<comment type="caution">
    <text evidence="8">The sequence shown here is derived from an EMBL/GenBank/DDBJ whole genome shotgun (WGS) entry which is preliminary data.</text>
</comment>
<evidence type="ECO:0000256" key="1">
    <source>
        <dbReference type="ARBA" id="ARBA00004141"/>
    </source>
</evidence>
<evidence type="ECO:0000259" key="7">
    <source>
        <dbReference type="SMART" id="SM00014"/>
    </source>
</evidence>
<accession>A0A4Q2D7D9</accession>
<dbReference type="GO" id="GO:0016020">
    <property type="term" value="C:membrane"/>
    <property type="evidence" value="ECO:0007669"/>
    <property type="project" value="UniProtKB-SubCell"/>
</dbReference>
<dbReference type="OrthoDB" id="10030083at2759"/>
<proteinExistence type="inferred from homology"/>
<comment type="subcellular location">
    <subcellularLocation>
        <location evidence="1">Membrane</location>
        <topology evidence="1">Multi-pass membrane protein</topology>
    </subcellularLocation>
</comment>
<dbReference type="Gene3D" id="1.20.144.10">
    <property type="entry name" value="Phosphatidic acid phosphatase type 2/haloperoxidase"/>
    <property type="match status" value="1"/>
</dbReference>
<dbReference type="InterPro" id="IPR043216">
    <property type="entry name" value="PAP-like"/>
</dbReference>
<dbReference type="GO" id="GO:0006644">
    <property type="term" value="P:phospholipid metabolic process"/>
    <property type="evidence" value="ECO:0007669"/>
    <property type="project" value="InterPro"/>
</dbReference>
<dbReference type="GO" id="GO:0046839">
    <property type="term" value="P:phospholipid dephosphorylation"/>
    <property type="evidence" value="ECO:0007669"/>
    <property type="project" value="TreeGrafter"/>
</dbReference>
<organism evidence="8 9">
    <name type="scientific">Candolleomyces aberdarensis</name>
    <dbReference type="NCBI Taxonomy" id="2316362"/>
    <lineage>
        <taxon>Eukaryota</taxon>
        <taxon>Fungi</taxon>
        <taxon>Dikarya</taxon>
        <taxon>Basidiomycota</taxon>
        <taxon>Agaricomycotina</taxon>
        <taxon>Agaricomycetes</taxon>
        <taxon>Agaricomycetidae</taxon>
        <taxon>Agaricales</taxon>
        <taxon>Agaricineae</taxon>
        <taxon>Psathyrellaceae</taxon>
        <taxon>Candolleomyces</taxon>
    </lineage>
</organism>
<dbReference type="Proteomes" id="UP000290288">
    <property type="component" value="Unassembled WGS sequence"/>
</dbReference>
<gene>
    <name evidence="8" type="ORF">EST38_g11064</name>
</gene>
<evidence type="ECO:0000256" key="3">
    <source>
        <dbReference type="ARBA" id="ARBA00022692"/>
    </source>
</evidence>
<keyword evidence="5 6" id="KW-0472">Membrane</keyword>
<evidence type="ECO:0000256" key="5">
    <source>
        <dbReference type="ARBA" id="ARBA00023136"/>
    </source>
</evidence>
<evidence type="ECO:0000313" key="9">
    <source>
        <dbReference type="Proteomes" id="UP000290288"/>
    </source>
</evidence>
<dbReference type="Pfam" id="PF01569">
    <property type="entry name" value="PAP2"/>
    <property type="match status" value="1"/>
</dbReference>
<feature type="transmembrane region" description="Helical" evidence="6">
    <location>
        <begin position="76"/>
        <end position="95"/>
    </location>
</feature>
<dbReference type="PANTHER" id="PTHR10165:SF84">
    <property type="entry name" value="PHOSPHATIDIC ACID PHOSPHATASE BETA"/>
    <property type="match status" value="1"/>
</dbReference>
<dbReference type="SUPFAM" id="SSF48317">
    <property type="entry name" value="Acid phosphatase/Vanadium-dependent haloperoxidase"/>
    <property type="match status" value="1"/>
</dbReference>
<dbReference type="AlphaFoldDB" id="A0A4Q2D7D9"/>
<evidence type="ECO:0000256" key="2">
    <source>
        <dbReference type="ARBA" id="ARBA00008816"/>
    </source>
</evidence>
<dbReference type="SMART" id="SM00014">
    <property type="entry name" value="acidPPc"/>
    <property type="match status" value="1"/>
</dbReference>
<dbReference type="EMBL" id="SDEE01000645">
    <property type="protein sequence ID" value="RXW14792.1"/>
    <property type="molecule type" value="Genomic_DNA"/>
</dbReference>
<dbReference type="PANTHER" id="PTHR10165">
    <property type="entry name" value="LIPID PHOSPHATE PHOSPHATASE"/>
    <property type="match status" value="1"/>
</dbReference>
<protein>
    <recommendedName>
        <fullName evidence="7">Phosphatidic acid phosphatase type 2/haloperoxidase domain-containing protein</fullName>
    </recommendedName>
</protein>
<dbReference type="GO" id="GO:0008195">
    <property type="term" value="F:phosphatidate phosphatase activity"/>
    <property type="evidence" value="ECO:0007669"/>
    <property type="project" value="TreeGrafter"/>
</dbReference>
<dbReference type="STRING" id="2316362.A0A4Q2D7D9"/>
<keyword evidence="9" id="KW-1185">Reference proteome</keyword>
<evidence type="ECO:0000256" key="6">
    <source>
        <dbReference type="SAM" id="Phobius"/>
    </source>
</evidence>
<feature type="domain" description="Phosphatidic acid phosphatase type 2/haloperoxidase" evidence="7">
    <location>
        <begin position="3"/>
        <end position="137"/>
    </location>
</feature>
<dbReference type="InterPro" id="IPR036938">
    <property type="entry name" value="PAP2/HPO_sf"/>
</dbReference>
<sequence length="154" mass="16476">MGVLKSVLTASLFQVIIKTLIGGLRPHFYSACQPNLELAAQALSQSASSNILPMFDKSICTGDGRKVNDALQTMPSGHATAAWSGLFFLSLYFNAQLKVMAAHNPAYWKMLALFAPLLGASLLSGYLVTDGPATSTSTRFPVLLGRRMAVRIVA</sequence>
<comment type="similarity">
    <text evidence="2">Belongs to the PA-phosphatase related phosphoesterase family.</text>
</comment>
<reference evidence="8 9" key="1">
    <citation type="submission" date="2019-01" db="EMBL/GenBank/DDBJ databases">
        <title>Draft genome sequence of Psathyrella aberdarensis IHI B618.</title>
        <authorList>
            <person name="Buettner E."/>
            <person name="Kellner H."/>
        </authorList>
    </citation>
    <scope>NUCLEOTIDE SEQUENCE [LARGE SCALE GENOMIC DNA]</scope>
    <source>
        <strain evidence="8 9">IHI B618</strain>
    </source>
</reference>